<dbReference type="Proteomes" id="UP001172680">
    <property type="component" value="Unassembled WGS sequence"/>
</dbReference>
<name>A0ACC2YJ44_9PEZI</name>
<dbReference type="EMBL" id="JAPDRP010000028">
    <property type="protein sequence ID" value="KAJ9635225.1"/>
    <property type="molecule type" value="Genomic_DNA"/>
</dbReference>
<proteinExistence type="predicted"/>
<sequence length="387" mass="43063">MSEAPGVNAAVSAQNDSSFNAENVVVIVCSTLAMYNAFELLLLIYLTFKRKAGLYFWSILLASFGLIPYCVGWLIVYFDLTKDVAGFVIDSVGWILVVSGQSVVLYSRLHLVLQSPRILRAVLWMIIIDGVVLHTTTTVVLFGSNLSDAKQGFSAAYKVIEKVQMTIFCIQEFIISGLYVWKTADILKTAFSERTRTLLWQLFGINVLIILMDVALLALEYKNLMVYQQGFKAVIYSVKLKLEFAVLNELVEVAKSNMNSGSRSTADQQPNFIDVAGSRGGSQSQGKTAKHRASFWSSKPEVKHVEDVNLPPEAPYTQNSPHILKPTFSALRAPAREIEDQSVVNTRADVERSVALDPTRSTISLDSEDVGSEQMYMRAMRQVSRPH</sequence>
<gene>
    <name evidence="1" type="ORF">H2199_008711</name>
</gene>
<accession>A0ACC2YJ44</accession>
<evidence type="ECO:0000313" key="1">
    <source>
        <dbReference type="EMBL" id="KAJ9635225.1"/>
    </source>
</evidence>
<reference evidence="1" key="1">
    <citation type="submission" date="2022-10" db="EMBL/GenBank/DDBJ databases">
        <title>Culturing micro-colonial fungi from biological soil crusts in the Mojave desert and describing Neophaeococcomyces mojavensis, and introducing the new genera and species Taxawa tesnikishii.</title>
        <authorList>
            <person name="Kurbessoian T."/>
            <person name="Stajich J.E."/>
        </authorList>
    </citation>
    <scope>NUCLEOTIDE SEQUENCE</scope>
    <source>
        <strain evidence="1">JES_115</strain>
    </source>
</reference>
<protein>
    <submittedName>
        <fullName evidence="1">Uncharacterized protein</fullName>
    </submittedName>
</protein>
<organism evidence="1 2">
    <name type="scientific">Coniosporium tulheliwenetii</name>
    <dbReference type="NCBI Taxonomy" id="3383036"/>
    <lineage>
        <taxon>Eukaryota</taxon>
        <taxon>Fungi</taxon>
        <taxon>Dikarya</taxon>
        <taxon>Ascomycota</taxon>
        <taxon>Pezizomycotina</taxon>
        <taxon>Dothideomycetes</taxon>
        <taxon>Dothideomycetes incertae sedis</taxon>
        <taxon>Coniosporium</taxon>
    </lineage>
</organism>
<evidence type="ECO:0000313" key="2">
    <source>
        <dbReference type="Proteomes" id="UP001172680"/>
    </source>
</evidence>
<comment type="caution">
    <text evidence="1">The sequence shown here is derived from an EMBL/GenBank/DDBJ whole genome shotgun (WGS) entry which is preliminary data.</text>
</comment>
<keyword evidence="2" id="KW-1185">Reference proteome</keyword>